<evidence type="ECO:0000256" key="5">
    <source>
        <dbReference type="ARBA" id="ARBA00022777"/>
    </source>
</evidence>
<proteinExistence type="predicted"/>
<feature type="domain" description="PAC" evidence="8">
    <location>
        <begin position="687"/>
        <end position="737"/>
    </location>
</feature>
<dbReference type="EC" id="2.7.13.3" evidence="2"/>
<dbReference type="Proteomes" id="UP001232019">
    <property type="component" value="Chromosome"/>
</dbReference>
<dbReference type="SUPFAM" id="SSF55785">
    <property type="entry name" value="PYP-like sensor domain (PAS domain)"/>
    <property type="match status" value="6"/>
</dbReference>
<feature type="transmembrane region" description="Helical" evidence="6">
    <location>
        <begin position="52"/>
        <end position="71"/>
    </location>
</feature>
<evidence type="ECO:0000259" key="7">
    <source>
        <dbReference type="PROSITE" id="PS50112"/>
    </source>
</evidence>
<sequence length="1200" mass="138485">MINKAKSILTKNRLKESLVFQKRSILLSNYISWILVIINVLLLILIPGNHNLEAIIESAIAIAIFAFPFLLNHLKLYTLSNFYLSWVPPILVTLFFMYSIEGQENVSPTVYDGLKFYIIASGSIPVILFGRNQLALTVFGILPSLIVILFFESIFSFFELGFGQIGVEDGYYHINRIRSFIAYFIITASSFSLRFLVDKSDLENFHLQEELAHKNKEIQEQSDRNLAQLNTELSEKVKQLEHREFMLSQSQKVANIGNWECDSNGKFTFWSKEMYNIFGFDDSTEVTQIKLSDFLKVNEKNKFEDTVELVLEAEFETKITLPITTPIGYHKWVEFFFYVIKNDRQQAIIRGVCKDITYFKESEQLLKSNERKYKGLFKQSFYPIILINKEGLVLDANESFDNLIEAERNEFIYHDINTLLRFDLNKAIKTSYEIDNFKMEGEISTILGNILQIELFIGYLDHDNLILTFRDITELKLAEQRIIESELKFRTSFEFSANGMALLSKEGYFMEVNEKLCEITGYSANELKEVSFSDITYKDDLPRDADYTNMLERGEASSYNKEKRYIHKSGAIIWVSISTSIIKNPENEEDFYYVAQIQDVTDRKNSESQLIEAEERFRTLVERSLVGVYIIQDDRFEYVNPAFYKLFGYTESEMLSLNDFSDLVHEDDQQKIKANVAARMNGELLKARTEIKGVDKQGKIIWVEAYGSNITYKGRPAVIGTLVDITDRKQFEKEQALLGSIVESIDEAIISISIDGFINSWNTGAQKIFDLKPWEAINHQLNEIIPSEILPNDEDLALVMNDDLLIENLEKKWLKKGGWRNISISFFPLKDRSNNLIGSTIVARDITNRIKAQQELKESEERYRDLVENASEALVVFKAKDGDFVHISNSAIDLFKTSHDQLLDMSISDLSPKYQPDGKESRTQLRKYILKATKYNMIAFDWTFLDLEGNQIPTEVRLTKVPSKEGLFVRGSIIDISERIEKNKLLAEANKKIGELKLMALRSVMSPHFIFNVLNSIQFFIGKNDRLNAINYLSTFSKLIRGILTHSVDNKIKLSEEIEMLKNYVELEMLRFDNKFDFELIVDEDLDLDYIEVPSLLIQPYVENAILHGLYNKEGKGKLTLEVTEKGDVIYFKILDNGIGREAAKKLRKKSFPKHKSMGLKLTEERLKLINENHNISFYIQDVMENNEVAGTVVTIGILT</sequence>
<dbReference type="InterPro" id="IPR010559">
    <property type="entry name" value="Sig_transdc_His_kin_internal"/>
</dbReference>
<dbReference type="InterPro" id="IPR052162">
    <property type="entry name" value="Sensor_kinase/Photoreceptor"/>
</dbReference>
<dbReference type="InterPro" id="IPR035965">
    <property type="entry name" value="PAS-like_dom_sf"/>
</dbReference>
<evidence type="ECO:0000256" key="6">
    <source>
        <dbReference type="SAM" id="Phobius"/>
    </source>
</evidence>
<dbReference type="InterPro" id="IPR001610">
    <property type="entry name" value="PAC"/>
</dbReference>
<feature type="domain" description="PAS" evidence="7">
    <location>
        <begin position="262"/>
        <end position="314"/>
    </location>
</feature>
<dbReference type="Gene3D" id="3.30.450.20">
    <property type="entry name" value="PAS domain"/>
    <property type="match status" value="6"/>
</dbReference>
<feature type="transmembrane region" description="Helical" evidence="6">
    <location>
        <begin position="134"/>
        <end position="158"/>
    </location>
</feature>
<dbReference type="InterPro" id="IPR036890">
    <property type="entry name" value="HATPase_C_sf"/>
</dbReference>
<dbReference type="PROSITE" id="PS50113">
    <property type="entry name" value="PAC"/>
    <property type="match status" value="3"/>
</dbReference>
<dbReference type="Gene3D" id="3.30.565.10">
    <property type="entry name" value="Histidine kinase-like ATPase, C-terminal domain"/>
    <property type="match status" value="1"/>
</dbReference>
<keyword evidence="3" id="KW-0597">Phosphoprotein</keyword>
<dbReference type="EMBL" id="CP129968">
    <property type="protein sequence ID" value="WNB18032.1"/>
    <property type="molecule type" value="Genomic_DNA"/>
</dbReference>
<organism evidence="9">
    <name type="scientific">Marivirga arenosa</name>
    <dbReference type="NCBI Taxonomy" id="3059076"/>
    <lineage>
        <taxon>Bacteria</taxon>
        <taxon>Pseudomonadati</taxon>
        <taxon>Bacteroidota</taxon>
        <taxon>Cytophagia</taxon>
        <taxon>Cytophagales</taxon>
        <taxon>Marivirgaceae</taxon>
        <taxon>Marivirga</taxon>
    </lineage>
</organism>
<keyword evidence="5" id="KW-0418">Kinase</keyword>
<dbReference type="SMART" id="SM00091">
    <property type="entry name" value="PAS"/>
    <property type="match status" value="6"/>
</dbReference>
<evidence type="ECO:0000256" key="3">
    <source>
        <dbReference type="ARBA" id="ARBA00022553"/>
    </source>
</evidence>
<evidence type="ECO:0000256" key="1">
    <source>
        <dbReference type="ARBA" id="ARBA00000085"/>
    </source>
</evidence>
<dbReference type="CDD" id="cd00130">
    <property type="entry name" value="PAS"/>
    <property type="match status" value="5"/>
</dbReference>
<keyword evidence="6" id="KW-1133">Transmembrane helix</keyword>
<dbReference type="Pfam" id="PF08447">
    <property type="entry name" value="PAS_3"/>
    <property type="match status" value="1"/>
</dbReference>
<feature type="domain" description="PAS" evidence="7">
    <location>
        <begin position="485"/>
        <end position="527"/>
    </location>
</feature>
<accession>A0AA51ZWI7</accession>
<dbReference type="Pfam" id="PF08448">
    <property type="entry name" value="PAS_4"/>
    <property type="match status" value="1"/>
</dbReference>
<dbReference type="GO" id="GO:0016020">
    <property type="term" value="C:membrane"/>
    <property type="evidence" value="ECO:0007669"/>
    <property type="project" value="InterPro"/>
</dbReference>
<dbReference type="GO" id="GO:0000155">
    <property type="term" value="F:phosphorelay sensor kinase activity"/>
    <property type="evidence" value="ECO:0007669"/>
    <property type="project" value="InterPro"/>
</dbReference>
<dbReference type="PROSITE" id="PS50112">
    <property type="entry name" value="PAS"/>
    <property type="match status" value="5"/>
</dbReference>
<feature type="domain" description="PAS" evidence="7">
    <location>
        <begin position="613"/>
        <end position="683"/>
    </location>
</feature>
<dbReference type="InterPro" id="IPR000014">
    <property type="entry name" value="PAS"/>
</dbReference>
<dbReference type="PANTHER" id="PTHR43304">
    <property type="entry name" value="PHYTOCHROME-LIKE PROTEIN CPH1"/>
    <property type="match status" value="1"/>
</dbReference>
<evidence type="ECO:0000313" key="9">
    <source>
        <dbReference type="EMBL" id="WNB18032.1"/>
    </source>
</evidence>
<evidence type="ECO:0000256" key="2">
    <source>
        <dbReference type="ARBA" id="ARBA00012438"/>
    </source>
</evidence>
<gene>
    <name evidence="9" type="ORF">QYS47_28955</name>
</gene>
<dbReference type="InterPro" id="IPR000700">
    <property type="entry name" value="PAS-assoc_C"/>
</dbReference>
<feature type="domain" description="PAS" evidence="7">
    <location>
        <begin position="859"/>
        <end position="933"/>
    </location>
</feature>
<dbReference type="KEGG" id="marp:QYS47_28955"/>
<feature type="domain" description="PAC" evidence="8">
    <location>
        <begin position="800"/>
        <end position="858"/>
    </location>
</feature>
<name>A0AA51ZWI7_9BACT</name>
<protein>
    <recommendedName>
        <fullName evidence="2">histidine kinase</fullName>
        <ecNumber evidence="2">2.7.13.3</ecNumber>
    </recommendedName>
</protein>
<dbReference type="InterPro" id="IPR013655">
    <property type="entry name" value="PAS_fold_3"/>
</dbReference>
<feature type="domain" description="PAS" evidence="7">
    <location>
        <begin position="734"/>
        <end position="795"/>
    </location>
</feature>
<dbReference type="Pfam" id="PF06580">
    <property type="entry name" value="His_kinase"/>
    <property type="match status" value="1"/>
</dbReference>
<feature type="transmembrane region" description="Helical" evidence="6">
    <location>
        <begin position="25"/>
        <end position="46"/>
    </location>
</feature>
<dbReference type="Pfam" id="PF13426">
    <property type="entry name" value="PAS_9"/>
    <property type="match status" value="4"/>
</dbReference>
<dbReference type="SUPFAM" id="SSF55874">
    <property type="entry name" value="ATPase domain of HSP90 chaperone/DNA topoisomerase II/histidine kinase"/>
    <property type="match status" value="1"/>
</dbReference>
<keyword evidence="4" id="KW-0808">Transferase</keyword>
<evidence type="ECO:0000256" key="4">
    <source>
        <dbReference type="ARBA" id="ARBA00022679"/>
    </source>
</evidence>
<dbReference type="AlphaFoldDB" id="A0AA51ZWI7"/>
<evidence type="ECO:0000259" key="8">
    <source>
        <dbReference type="PROSITE" id="PS50113"/>
    </source>
</evidence>
<feature type="domain" description="PAC" evidence="8">
    <location>
        <begin position="559"/>
        <end position="612"/>
    </location>
</feature>
<keyword evidence="6" id="KW-0472">Membrane</keyword>
<dbReference type="PANTHER" id="PTHR43304:SF1">
    <property type="entry name" value="PAC DOMAIN-CONTAINING PROTEIN"/>
    <property type="match status" value="1"/>
</dbReference>
<comment type="catalytic activity">
    <reaction evidence="1">
        <text>ATP + protein L-histidine = ADP + protein N-phospho-L-histidine.</text>
        <dbReference type="EC" id="2.7.13.3"/>
    </reaction>
</comment>
<dbReference type="InterPro" id="IPR013656">
    <property type="entry name" value="PAS_4"/>
</dbReference>
<keyword evidence="6" id="KW-0812">Transmembrane</keyword>
<dbReference type="RefSeq" id="WP_322347571.1">
    <property type="nucleotide sequence ID" value="NZ_CP129968.2"/>
</dbReference>
<reference evidence="9" key="1">
    <citation type="submission" date="2023-08" db="EMBL/GenBank/DDBJ databases">
        <title>Comparative genomics and taxonomic characterization of three novel marine species of genus Marivirga.</title>
        <authorList>
            <person name="Muhammad N."/>
            <person name="Kim S.-G."/>
        </authorList>
    </citation>
    <scope>NUCLEOTIDE SEQUENCE</scope>
    <source>
        <strain evidence="9">BKB1-2</strain>
    </source>
</reference>
<dbReference type="NCBIfam" id="TIGR00229">
    <property type="entry name" value="sensory_box"/>
    <property type="match status" value="5"/>
</dbReference>
<dbReference type="SMART" id="SM00086">
    <property type="entry name" value="PAC"/>
    <property type="match status" value="6"/>
</dbReference>
<feature type="transmembrane region" description="Helical" evidence="6">
    <location>
        <begin position="83"/>
        <end position="100"/>
    </location>
</feature>